<evidence type="ECO:0000256" key="6">
    <source>
        <dbReference type="ARBA" id="ARBA00022989"/>
    </source>
</evidence>
<evidence type="ECO:0000256" key="3">
    <source>
        <dbReference type="ARBA" id="ARBA00022481"/>
    </source>
</evidence>
<dbReference type="AlphaFoldDB" id="A0A939GZQ6"/>
<feature type="domain" description="HAMP" evidence="13">
    <location>
        <begin position="368"/>
        <end position="420"/>
    </location>
</feature>
<evidence type="ECO:0000259" key="12">
    <source>
        <dbReference type="PROSITE" id="PS50112"/>
    </source>
</evidence>
<feature type="transmembrane region" description="Helical" evidence="11">
    <location>
        <begin position="158"/>
        <end position="180"/>
    </location>
</feature>
<dbReference type="InterPro" id="IPR003660">
    <property type="entry name" value="HAMP_dom"/>
</dbReference>
<feature type="compositionally biased region" description="Pro residues" evidence="10">
    <location>
        <begin position="519"/>
        <end position="529"/>
    </location>
</feature>
<sequence length="618" mass="68347">MKMNLPVTGQEQRFSAEKNMVTKTNTKGIITFANKDFVEVSGFSEEELLGKNHNLIRHPDMPPIAFEIMWKTLKSGLPWRGIVKNRCKNGDHYWVDARIVPIKKKGQITGYMSVRTCPSRDDVAAAEVAYQNAQIAPETIEENFSSGWKKHISIKNGIPLWIVFVTLLMIGGGILGVTGLKLSKADIQALYYEEMVPVQTIRRINFLMADNRTQVALALNFKFGAYSDVAINNPSTHNQMQVVAHNKSEIDRLWATYIANVKDTNEKNLANAYIQARGRYVNEGLLQAIEAIEAEDYLQAQDVFFNQINPLYDIANDHASSLLTYLSERANAKLVDVTAREDLIFKLAVAGITLSCLVLVVAGIFFFRITARPLEKAVLALEQIAEGNLSNNVDPSGYGEPGRVMTAVMATQMHLKVMIHEIQQSSESIHKQCNHLNQLMMNLAEHSDEQHDRICQTVDVVNASRTAMSAIAGHMDSLLEAVHAGDDTLPATTTQTEESTPAFELMPSELLAMFEDDLPQPPLPAPAAPDAPAAPALAEARTPQGAQAAAPTDLGQQVQIVASEARSQSLSVEEVSCQLHQMARLVVQNREDVQGAWAASQRLEKTARELDELVKYFD</sequence>
<evidence type="ECO:0000256" key="9">
    <source>
        <dbReference type="ARBA" id="ARBA00029447"/>
    </source>
</evidence>
<evidence type="ECO:0000256" key="10">
    <source>
        <dbReference type="SAM" id="MobiDB-lite"/>
    </source>
</evidence>
<dbReference type="EMBL" id="JAFNME010000005">
    <property type="protein sequence ID" value="MBO1248966.1"/>
    <property type="molecule type" value="Genomic_DNA"/>
</dbReference>
<evidence type="ECO:0000259" key="13">
    <source>
        <dbReference type="PROSITE" id="PS50885"/>
    </source>
</evidence>
<comment type="caution">
    <text evidence="14">The sequence shown here is derived from an EMBL/GenBank/DDBJ whole genome shotgun (WGS) entry which is preliminary data.</text>
</comment>
<dbReference type="GO" id="GO:0007165">
    <property type="term" value="P:signal transduction"/>
    <property type="evidence" value="ECO:0007669"/>
    <property type="project" value="UniProtKB-KW"/>
</dbReference>
<evidence type="ECO:0000313" key="15">
    <source>
        <dbReference type="Proteomes" id="UP000664731"/>
    </source>
</evidence>
<reference evidence="14" key="1">
    <citation type="submission" date="2021-03" db="EMBL/GenBank/DDBJ databases">
        <title>Comamonas denitrificans.</title>
        <authorList>
            <person name="Finster K."/>
        </authorList>
    </citation>
    <scope>NUCLEOTIDE SEQUENCE</scope>
    <source>
        <strain evidence="14">MM2021_4</strain>
    </source>
</reference>
<dbReference type="Pfam" id="PF02203">
    <property type="entry name" value="TarH"/>
    <property type="match status" value="1"/>
</dbReference>
<feature type="region of interest" description="Disordered" evidence="10">
    <location>
        <begin position="516"/>
        <end position="552"/>
    </location>
</feature>
<dbReference type="SUPFAM" id="SSF58104">
    <property type="entry name" value="Methyl-accepting chemotaxis protein (MCP) signaling domain"/>
    <property type="match status" value="1"/>
</dbReference>
<dbReference type="GO" id="GO:0005886">
    <property type="term" value="C:plasma membrane"/>
    <property type="evidence" value="ECO:0007669"/>
    <property type="project" value="UniProtKB-SubCell"/>
</dbReference>
<dbReference type="Proteomes" id="UP000664731">
    <property type="component" value="Unassembled WGS sequence"/>
</dbReference>
<dbReference type="GO" id="GO:0004888">
    <property type="term" value="F:transmembrane signaling receptor activity"/>
    <property type="evidence" value="ECO:0007669"/>
    <property type="project" value="TreeGrafter"/>
</dbReference>
<evidence type="ECO:0000256" key="4">
    <source>
        <dbReference type="ARBA" id="ARBA00022500"/>
    </source>
</evidence>
<gene>
    <name evidence="14" type="ORF">J1777_03810</name>
</gene>
<dbReference type="RefSeq" id="WP_207574509.1">
    <property type="nucleotide sequence ID" value="NZ_JAFNME010000005.1"/>
</dbReference>
<dbReference type="NCBIfam" id="TIGR00229">
    <property type="entry name" value="sensory_box"/>
    <property type="match status" value="1"/>
</dbReference>
<proteinExistence type="inferred from homology"/>
<keyword evidence="5 11" id="KW-0812">Transmembrane</keyword>
<feature type="transmembrane region" description="Helical" evidence="11">
    <location>
        <begin position="343"/>
        <end position="367"/>
    </location>
</feature>
<keyword evidence="3" id="KW-0488">Methylation</keyword>
<evidence type="ECO:0000313" key="14">
    <source>
        <dbReference type="EMBL" id="MBO1248966.1"/>
    </source>
</evidence>
<dbReference type="PROSITE" id="PS50885">
    <property type="entry name" value="HAMP"/>
    <property type="match status" value="1"/>
</dbReference>
<dbReference type="InterPro" id="IPR003122">
    <property type="entry name" value="Tar_rcpt_lig-bd"/>
</dbReference>
<feature type="domain" description="PAS" evidence="12">
    <location>
        <begin position="25"/>
        <end position="76"/>
    </location>
</feature>
<evidence type="ECO:0000256" key="2">
    <source>
        <dbReference type="ARBA" id="ARBA00022475"/>
    </source>
</evidence>
<accession>A0A939GZQ6</accession>
<dbReference type="SUPFAM" id="SSF55785">
    <property type="entry name" value="PYP-like sensor domain (PAS domain)"/>
    <property type="match status" value="1"/>
</dbReference>
<evidence type="ECO:0000256" key="1">
    <source>
        <dbReference type="ARBA" id="ARBA00004236"/>
    </source>
</evidence>
<evidence type="ECO:0000256" key="11">
    <source>
        <dbReference type="SAM" id="Phobius"/>
    </source>
</evidence>
<dbReference type="Gene3D" id="3.30.450.20">
    <property type="entry name" value="PAS domain"/>
    <property type="match status" value="1"/>
</dbReference>
<comment type="similarity">
    <text evidence="9">Belongs to the methyl-accepting chemotaxis (MCP) protein family.</text>
</comment>
<dbReference type="InterPro" id="IPR035965">
    <property type="entry name" value="PAS-like_dom_sf"/>
</dbReference>
<evidence type="ECO:0000256" key="7">
    <source>
        <dbReference type="ARBA" id="ARBA00023136"/>
    </source>
</evidence>
<dbReference type="InterPro" id="IPR013655">
    <property type="entry name" value="PAS_fold_3"/>
</dbReference>
<dbReference type="PROSITE" id="PS50112">
    <property type="entry name" value="PAS"/>
    <property type="match status" value="1"/>
</dbReference>
<name>A0A939GZQ6_9BURK</name>
<dbReference type="PANTHER" id="PTHR43531:SF11">
    <property type="entry name" value="METHYL-ACCEPTING CHEMOTAXIS PROTEIN 3"/>
    <property type="match status" value="1"/>
</dbReference>
<dbReference type="Gene3D" id="1.10.287.950">
    <property type="entry name" value="Methyl-accepting chemotaxis protein"/>
    <property type="match status" value="1"/>
</dbReference>
<keyword evidence="15" id="KW-1185">Reference proteome</keyword>
<dbReference type="Pfam" id="PF08447">
    <property type="entry name" value="PAS_3"/>
    <property type="match status" value="1"/>
</dbReference>
<keyword evidence="4" id="KW-0145">Chemotaxis</keyword>
<evidence type="ECO:0000256" key="8">
    <source>
        <dbReference type="ARBA" id="ARBA00023224"/>
    </source>
</evidence>
<keyword evidence="6 11" id="KW-1133">Transmembrane helix</keyword>
<dbReference type="CDD" id="cd00130">
    <property type="entry name" value="PAS"/>
    <property type="match status" value="1"/>
</dbReference>
<protein>
    <submittedName>
        <fullName evidence="14">Tar ligand binding domain-containing protein</fullName>
    </submittedName>
</protein>
<evidence type="ECO:0000256" key="5">
    <source>
        <dbReference type="ARBA" id="ARBA00022692"/>
    </source>
</evidence>
<comment type="subcellular location">
    <subcellularLocation>
        <location evidence="1">Cell membrane</location>
    </subcellularLocation>
</comment>
<keyword evidence="8" id="KW-0807">Transducer</keyword>
<dbReference type="InterPro" id="IPR051310">
    <property type="entry name" value="MCP_chemotaxis"/>
</dbReference>
<keyword evidence="2" id="KW-1003">Cell membrane</keyword>
<keyword evidence="7 11" id="KW-0472">Membrane</keyword>
<dbReference type="GO" id="GO:0006935">
    <property type="term" value="P:chemotaxis"/>
    <property type="evidence" value="ECO:0007669"/>
    <property type="project" value="UniProtKB-KW"/>
</dbReference>
<organism evidence="14 15">
    <name type="scientific">Comamonas denitrificans</name>
    <dbReference type="NCBI Taxonomy" id="117506"/>
    <lineage>
        <taxon>Bacteria</taxon>
        <taxon>Pseudomonadati</taxon>
        <taxon>Pseudomonadota</taxon>
        <taxon>Betaproteobacteria</taxon>
        <taxon>Burkholderiales</taxon>
        <taxon>Comamonadaceae</taxon>
        <taxon>Comamonas</taxon>
    </lineage>
</organism>
<dbReference type="PANTHER" id="PTHR43531">
    <property type="entry name" value="PROTEIN ICFG"/>
    <property type="match status" value="1"/>
</dbReference>
<dbReference type="InterPro" id="IPR000014">
    <property type="entry name" value="PAS"/>
</dbReference>